<dbReference type="Gene3D" id="3.40.50.720">
    <property type="entry name" value="NAD(P)-binding Rossmann-like Domain"/>
    <property type="match status" value="1"/>
</dbReference>
<evidence type="ECO:0000313" key="6">
    <source>
        <dbReference type="Proteomes" id="UP000305681"/>
    </source>
</evidence>
<feature type="domain" description="DUF2520" evidence="2">
    <location>
        <begin position="142"/>
        <end position="267"/>
    </location>
</feature>
<dbReference type="SUPFAM" id="SSF48179">
    <property type="entry name" value="6-phosphogluconate dehydrogenase C-terminal domain-like"/>
    <property type="match status" value="1"/>
</dbReference>
<dbReference type="Proteomes" id="UP000305681">
    <property type="component" value="Unassembled WGS sequence"/>
</dbReference>
<reference evidence="4 6" key="2">
    <citation type="submission" date="2019-06" db="EMBL/GenBank/DDBJ databases">
        <title>Genome sequence of Janthinobacterium lividum UCD_MED1.</title>
        <authorList>
            <person name="De Leon M.E."/>
            <person name="Jospin G."/>
        </authorList>
    </citation>
    <scope>NUCLEOTIDE SEQUENCE [LARGE SCALE GENOMIC DNA]</scope>
    <source>
        <strain evidence="4 6">UCD_MED1</strain>
    </source>
</reference>
<dbReference type="InterPro" id="IPR018931">
    <property type="entry name" value="DUF2520"/>
</dbReference>
<dbReference type="InterPro" id="IPR008927">
    <property type="entry name" value="6-PGluconate_DH-like_C_sf"/>
</dbReference>
<dbReference type="EMBL" id="FPKH01000006">
    <property type="protein sequence ID" value="SFY13801.1"/>
    <property type="molecule type" value="Genomic_DNA"/>
</dbReference>
<dbReference type="RefSeq" id="WP_070304440.1">
    <property type="nucleotide sequence ID" value="NZ_FPKH01000006.1"/>
</dbReference>
<evidence type="ECO:0000259" key="1">
    <source>
        <dbReference type="Pfam" id="PF10727"/>
    </source>
</evidence>
<sequence>MNVTLNIIGAGHVGRVLGRLFAQTEGTHGGKILVQDVLTRSMASAQAAVAFIGAGTPVDSYAALRHADVTMLAVSDDQIGPACAALVAEGRQAGAIVFHCSGALASNVLLAATQAGAFVASAHPIRSFADPAQVAATFDGTFCGVEGDPLALAFLTPALNAIGARPVPIDPAAKTLYHAAAVFASNYLVTVLDAALRAYQAAGIPEPVARELAQPLVTEAVANVFRLGAAPALSGPIARGDSATVQRQQLAVQSWDAATGELYRALVAPTQDLARRKRGG</sequence>
<dbReference type="EMBL" id="VDGE01000006">
    <property type="protein sequence ID" value="TNC75857.1"/>
    <property type="molecule type" value="Genomic_DNA"/>
</dbReference>
<dbReference type="SUPFAM" id="SSF51735">
    <property type="entry name" value="NAD(P)-binding Rossmann-fold domains"/>
    <property type="match status" value="1"/>
</dbReference>
<accession>A0A377QFX6</accession>
<reference evidence="3 5" key="1">
    <citation type="submission" date="2016-11" db="EMBL/GenBank/DDBJ databases">
        <authorList>
            <person name="Varghese N."/>
            <person name="Submissions S."/>
        </authorList>
    </citation>
    <scope>NUCLEOTIDE SEQUENCE [LARGE SCALE GENOMIC DNA]</scope>
    <source>
        <strain evidence="3 5">NFR18</strain>
    </source>
</reference>
<dbReference type="PANTHER" id="PTHR40459">
    <property type="entry name" value="CONSERVED HYPOTHETICAL ALANINE AND LEUCINE RICH PROTEIN"/>
    <property type="match status" value="1"/>
</dbReference>
<evidence type="ECO:0000313" key="3">
    <source>
        <dbReference type="EMBL" id="SFY13801.1"/>
    </source>
</evidence>
<comment type="caution">
    <text evidence="3">The sequence shown here is derived from an EMBL/GenBank/DDBJ whole genome shotgun (WGS) entry which is preliminary data.</text>
</comment>
<proteinExistence type="predicted"/>
<evidence type="ECO:0000313" key="4">
    <source>
        <dbReference type="EMBL" id="TNC75857.1"/>
    </source>
</evidence>
<dbReference type="InterPro" id="IPR019665">
    <property type="entry name" value="OxRdtase/DH_put_Rossmann_dom"/>
</dbReference>
<gene>
    <name evidence="4" type="ORF">FHI69_16555</name>
    <name evidence="3" type="ORF">SAMN03097694_4718</name>
</gene>
<dbReference type="Pfam" id="PF10728">
    <property type="entry name" value="DUF2520"/>
    <property type="match status" value="1"/>
</dbReference>
<dbReference type="Gene3D" id="1.10.1040.20">
    <property type="entry name" value="ProC-like, C-terminal domain"/>
    <property type="match status" value="1"/>
</dbReference>
<dbReference type="InterPro" id="IPR037108">
    <property type="entry name" value="TM1727-like_C_sf"/>
</dbReference>
<protein>
    <submittedName>
        <fullName evidence="4">DUF2520 domain-containing protein</fullName>
    </submittedName>
    <submittedName>
        <fullName evidence="3">Predicted oxidoreductase, contains short-chain dehydrogenase (SDR) and DUF2520 domains</fullName>
    </submittedName>
</protein>
<dbReference type="AlphaFoldDB" id="A0A377QFX6"/>
<dbReference type="PANTHER" id="PTHR40459:SF1">
    <property type="entry name" value="CONSERVED HYPOTHETICAL ALANINE AND LEUCINE RICH PROTEIN"/>
    <property type="match status" value="1"/>
</dbReference>
<dbReference type="InterPro" id="IPR036291">
    <property type="entry name" value="NAD(P)-bd_dom_sf"/>
</dbReference>
<dbReference type="Proteomes" id="UP000182489">
    <property type="component" value="Unassembled WGS sequence"/>
</dbReference>
<dbReference type="Pfam" id="PF10727">
    <property type="entry name" value="Rossmann-like"/>
    <property type="match status" value="1"/>
</dbReference>
<organism evidence="3 5">
    <name type="scientific">Janthinobacterium lividum</name>
    <dbReference type="NCBI Taxonomy" id="29581"/>
    <lineage>
        <taxon>Bacteria</taxon>
        <taxon>Pseudomonadati</taxon>
        <taxon>Pseudomonadota</taxon>
        <taxon>Betaproteobacteria</taxon>
        <taxon>Burkholderiales</taxon>
        <taxon>Oxalobacteraceae</taxon>
        <taxon>Janthinobacterium</taxon>
    </lineage>
</organism>
<evidence type="ECO:0000313" key="5">
    <source>
        <dbReference type="Proteomes" id="UP000182489"/>
    </source>
</evidence>
<name>A0A377QFX6_9BURK</name>
<evidence type="ECO:0000259" key="2">
    <source>
        <dbReference type="Pfam" id="PF10728"/>
    </source>
</evidence>
<feature type="domain" description="Putative oxidoreductase/dehydrogenase Rossmann-like" evidence="1">
    <location>
        <begin position="4"/>
        <end position="124"/>
    </location>
</feature>